<dbReference type="GeneID" id="93809670"/>
<name>A0A2T3H3Y4_9GAMM</name>
<evidence type="ECO:0000313" key="2">
    <source>
        <dbReference type="EMBL" id="SUJ02223.1"/>
    </source>
</evidence>
<dbReference type="InterPro" id="IPR045425">
    <property type="entry name" value="DUF6508"/>
</dbReference>
<protein>
    <submittedName>
        <fullName evidence="2">Uncharacterized protein</fullName>
    </submittedName>
</protein>
<dbReference type="KEGG" id="salg:BS332_20225"/>
<reference evidence="1" key="2">
    <citation type="submission" date="2021-05" db="EMBL/GenBank/DDBJ databases">
        <title>Molecular characterization for Shewanella algae harboring chromosomal blaOXA-55-like strains isolated from clinical and environment sample.</title>
        <authorList>
            <person name="Ohama Y."/>
            <person name="Aoki K."/>
            <person name="Harada S."/>
            <person name="Moriya K."/>
            <person name="Ishii Y."/>
            <person name="Tateda K."/>
        </authorList>
    </citation>
    <scope>NUCLEOTIDE SEQUENCE</scope>
    <source>
        <strain evidence="1">TUM17379</strain>
    </source>
</reference>
<organism evidence="2 3">
    <name type="scientific">Shewanella algae</name>
    <dbReference type="NCBI Taxonomy" id="38313"/>
    <lineage>
        <taxon>Bacteria</taxon>
        <taxon>Pseudomonadati</taxon>
        <taxon>Pseudomonadota</taxon>
        <taxon>Gammaproteobacteria</taxon>
        <taxon>Alteromonadales</taxon>
        <taxon>Shewanellaceae</taxon>
        <taxon>Shewanella</taxon>
    </lineage>
</organism>
<dbReference type="EMBL" id="AP024613">
    <property type="protein sequence ID" value="BCV45524.1"/>
    <property type="molecule type" value="Genomic_DNA"/>
</dbReference>
<reference evidence="2 3" key="1">
    <citation type="submission" date="2018-06" db="EMBL/GenBank/DDBJ databases">
        <authorList>
            <consortium name="Pathogen Informatics"/>
            <person name="Doyle S."/>
        </authorList>
    </citation>
    <scope>NUCLEOTIDE SEQUENCE [LARGE SCALE GENOMIC DNA]</scope>
    <source>
        <strain evidence="2 3">NCTC10738</strain>
    </source>
</reference>
<evidence type="ECO:0000313" key="3">
    <source>
        <dbReference type="Proteomes" id="UP000254069"/>
    </source>
</evidence>
<dbReference type="Pfam" id="PF20118">
    <property type="entry name" value="DUF6508"/>
    <property type="match status" value="1"/>
</dbReference>
<sequence>MATLSLTASTADYQTYRHDFARGEQDYNPATVHKFVAEMKRQGMLLNEFSWDDWYQNSHMVDRPEYIADASLYECRLLLSAMVRLERFSPGVLQNMRRQGVMLALLERMQQLQKAA</sequence>
<dbReference type="RefSeq" id="WP_025011120.1">
    <property type="nucleotide sequence ID" value="NZ_AP024610.1"/>
</dbReference>
<gene>
    <name evidence="2" type="ORF">NCTC10738_03469</name>
    <name evidence="1" type="ORF">TUM17379_25420</name>
</gene>
<dbReference type="EMBL" id="UGYO01000002">
    <property type="protein sequence ID" value="SUJ02223.1"/>
    <property type="molecule type" value="Genomic_DNA"/>
</dbReference>
<dbReference type="Proteomes" id="UP000825078">
    <property type="component" value="Chromosome"/>
</dbReference>
<keyword evidence="3" id="KW-1185">Reference proteome</keyword>
<dbReference type="STRING" id="38313.GCA_000947195_02632"/>
<dbReference type="AlphaFoldDB" id="A0A2T3H3Y4"/>
<accession>A0A380BK82</accession>
<accession>A0A2T3H3Y4</accession>
<dbReference type="Proteomes" id="UP000254069">
    <property type="component" value="Unassembled WGS sequence"/>
</dbReference>
<evidence type="ECO:0000313" key="1">
    <source>
        <dbReference type="EMBL" id="BCV45524.1"/>
    </source>
</evidence>
<proteinExistence type="predicted"/>